<dbReference type="AlphaFoldDB" id="A0A387BJA0"/>
<dbReference type="OrthoDB" id="3415124at2"/>
<dbReference type="KEGG" id="gry:D7I44_04150"/>
<reference evidence="2 3" key="1">
    <citation type="submission" date="2018-09" db="EMBL/GenBank/DDBJ databases">
        <title>Genome sequencing of strain 2DFW10M-5.</title>
        <authorList>
            <person name="Heo J."/>
            <person name="Kim S.-J."/>
            <person name="Kwon S.-W."/>
        </authorList>
    </citation>
    <scope>NUCLEOTIDE SEQUENCE [LARGE SCALE GENOMIC DNA]</scope>
    <source>
        <strain evidence="2 3">2DFW10M-5</strain>
    </source>
</reference>
<dbReference type="InterPro" id="IPR032830">
    <property type="entry name" value="XPB/Ssl2_N"/>
</dbReference>
<protein>
    <recommendedName>
        <fullName evidence="1">Helicase XPB/Ssl2 N-terminal domain-containing protein</fullName>
    </recommendedName>
</protein>
<organism evidence="2 3">
    <name type="scientific">Gryllotalpicola protaetiae</name>
    <dbReference type="NCBI Taxonomy" id="2419771"/>
    <lineage>
        <taxon>Bacteria</taxon>
        <taxon>Bacillati</taxon>
        <taxon>Actinomycetota</taxon>
        <taxon>Actinomycetes</taxon>
        <taxon>Micrococcales</taxon>
        <taxon>Microbacteriaceae</taxon>
        <taxon>Gryllotalpicola</taxon>
    </lineage>
</organism>
<name>A0A387BJA0_9MICO</name>
<dbReference type="Proteomes" id="UP000275069">
    <property type="component" value="Chromosome"/>
</dbReference>
<proteinExistence type="predicted"/>
<evidence type="ECO:0000313" key="3">
    <source>
        <dbReference type="Proteomes" id="UP000275069"/>
    </source>
</evidence>
<keyword evidence="3" id="KW-1185">Reference proteome</keyword>
<gene>
    <name evidence="2" type="ORF">D7I44_04150</name>
</gene>
<dbReference type="Pfam" id="PF13625">
    <property type="entry name" value="Helicase_C_3"/>
    <property type="match status" value="1"/>
</dbReference>
<evidence type="ECO:0000259" key="1">
    <source>
        <dbReference type="Pfam" id="PF13625"/>
    </source>
</evidence>
<feature type="domain" description="Helicase XPB/Ssl2 N-terminal" evidence="1">
    <location>
        <begin position="335"/>
        <end position="462"/>
    </location>
</feature>
<evidence type="ECO:0000313" key="2">
    <source>
        <dbReference type="EMBL" id="AYG02788.1"/>
    </source>
</evidence>
<accession>A0A387BJA0</accession>
<dbReference type="EMBL" id="CP032624">
    <property type="protein sequence ID" value="AYG02788.1"/>
    <property type="molecule type" value="Genomic_DNA"/>
</dbReference>
<sequence length="602" mass="64418">MTSTLTLASRLAALDDEALRRIIAQRLPLRPKIDDFFDLAEALLEHPAVQHALTGLDRPTLATLASLTNGQRVDEADASTAAHLATLAGRALIEETESGWVPYEAVRERLAAWPHEGLPSAQQLLTETPPTALAAVDTDARPTTDQLASERAFQSVTAFAEMFGELEREPARELQKGGLSLPDGRRLAAAMAVDADAVPVAVWLSELAGLVARDGSLWLTTDAAEEWLTGTTAERWQALAATWLEAVPPSIRHLLGGRTHQPWGRALHETLAWFYPASGEPLLRAVERFEASAELLGITAGELPSAAGAALLDAGPAAAATAMSRLLPAEVDKVYLQHDLTIVSPGPLVPSLDAHLRRVADVESRALASSYRVTAASLERAIGAGETAESIRSFLTSVSLTGIPQPLDYLIDEAVKRYGLIRVRENASDARMRASVRSVDADLIGAIAVDQAFASLGFARIAETELVTRFPRDVVYWALADARYPVAAEDGNGRIVGVKKRHAPATDAIPVVDRAATLVAHLREAAATEAAQSPEAWLSRQLETAVKARVPLIVTVGMPDGSELDFMLEPTGVGGGRLRGRDRKADIERTLPLKSIKGVRAP</sequence>
<dbReference type="RefSeq" id="WP_120788322.1">
    <property type="nucleotide sequence ID" value="NZ_CP032624.1"/>
</dbReference>